<evidence type="ECO:0000313" key="2">
    <source>
        <dbReference type="EnsemblPlants" id="KQK86125"/>
    </source>
</evidence>
<dbReference type="EnsemblPlants" id="KQK86125">
    <property type="protein sequence ID" value="KQK86125"/>
    <property type="gene ID" value="SETIT_040455mg"/>
</dbReference>
<dbReference type="Gramene" id="KQK86125">
    <property type="protein sequence ID" value="KQK86125"/>
    <property type="gene ID" value="SETIT_040455mg"/>
</dbReference>
<dbReference type="Proteomes" id="UP000004995">
    <property type="component" value="Unassembled WGS sequence"/>
</dbReference>
<reference evidence="2" key="2">
    <citation type="submission" date="2018-08" db="UniProtKB">
        <authorList>
            <consortium name="EnsemblPlants"/>
        </authorList>
    </citation>
    <scope>IDENTIFICATION</scope>
    <source>
        <strain evidence="2">Yugu1</strain>
    </source>
</reference>
<organism evidence="2 3">
    <name type="scientific">Setaria italica</name>
    <name type="common">Foxtail millet</name>
    <name type="synonym">Panicum italicum</name>
    <dbReference type="NCBI Taxonomy" id="4555"/>
    <lineage>
        <taxon>Eukaryota</taxon>
        <taxon>Viridiplantae</taxon>
        <taxon>Streptophyta</taxon>
        <taxon>Embryophyta</taxon>
        <taxon>Tracheophyta</taxon>
        <taxon>Spermatophyta</taxon>
        <taxon>Magnoliopsida</taxon>
        <taxon>Liliopsida</taxon>
        <taxon>Poales</taxon>
        <taxon>Poaceae</taxon>
        <taxon>PACMAD clade</taxon>
        <taxon>Panicoideae</taxon>
        <taxon>Panicodae</taxon>
        <taxon>Paniceae</taxon>
        <taxon>Cenchrinae</taxon>
        <taxon>Setaria</taxon>
    </lineage>
</organism>
<keyword evidence="1" id="KW-1133">Transmembrane helix</keyword>
<keyword evidence="1" id="KW-0472">Membrane</keyword>
<proteinExistence type="predicted"/>
<feature type="transmembrane region" description="Helical" evidence="1">
    <location>
        <begin position="26"/>
        <end position="44"/>
    </location>
</feature>
<dbReference type="EMBL" id="AGNK02005283">
    <property type="status" value="NOT_ANNOTATED_CDS"/>
    <property type="molecule type" value="Genomic_DNA"/>
</dbReference>
<protein>
    <submittedName>
        <fullName evidence="2">Uncharacterized protein</fullName>
    </submittedName>
</protein>
<keyword evidence="1" id="KW-0812">Transmembrane</keyword>
<name>K4ANF8_SETIT</name>
<accession>K4ANF8</accession>
<reference evidence="3" key="1">
    <citation type="journal article" date="2012" name="Nat. Biotechnol.">
        <title>Reference genome sequence of the model plant Setaria.</title>
        <authorList>
            <person name="Bennetzen J.L."/>
            <person name="Schmutz J."/>
            <person name="Wang H."/>
            <person name="Percifield R."/>
            <person name="Hawkins J."/>
            <person name="Pontaroli A.C."/>
            <person name="Estep M."/>
            <person name="Feng L."/>
            <person name="Vaughn J.N."/>
            <person name="Grimwood J."/>
            <person name="Jenkins J."/>
            <person name="Barry K."/>
            <person name="Lindquist E."/>
            <person name="Hellsten U."/>
            <person name="Deshpande S."/>
            <person name="Wang X."/>
            <person name="Wu X."/>
            <person name="Mitros T."/>
            <person name="Triplett J."/>
            <person name="Yang X."/>
            <person name="Ye C.Y."/>
            <person name="Mauro-Herrera M."/>
            <person name="Wang L."/>
            <person name="Li P."/>
            <person name="Sharma M."/>
            <person name="Sharma R."/>
            <person name="Ronald P.C."/>
            <person name="Panaud O."/>
            <person name="Kellogg E.A."/>
            <person name="Brutnell T.P."/>
            <person name="Doust A.N."/>
            <person name="Tuskan G.A."/>
            <person name="Rokhsar D."/>
            <person name="Devos K.M."/>
        </authorList>
    </citation>
    <scope>NUCLEOTIDE SEQUENCE [LARGE SCALE GENOMIC DNA]</scope>
    <source>
        <strain evidence="3">cv. Yugu1</strain>
    </source>
</reference>
<keyword evidence="3" id="KW-1185">Reference proteome</keyword>
<evidence type="ECO:0000256" key="1">
    <source>
        <dbReference type="SAM" id="Phobius"/>
    </source>
</evidence>
<dbReference type="AlphaFoldDB" id="K4ANF8"/>
<sequence>MSNLRQESHEAWSYPYLRHGCMKLRLLVYVVAHAGTMRLAIMFAHRR</sequence>
<dbReference type="InParanoid" id="K4ANF8"/>
<dbReference type="HOGENOM" id="CLU_3176370_0_0_1"/>
<evidence type="ECO:0000313" key="3">
    <source>
        <dbReference type="Proteomes" id="UP000004995"/>
    </source>
</evidence>